<dbReference type="PANTHER" id="PTHR47504:SF5">
    <property type="entry name" value="RIGHT ORIGIN-BINDING PROTEIN"/>
    <property type="match status" value="1"/>
</dbReference>
<keyword evidence="6" id="KW-1185">Reference proteome</keyword>
<dbReference type="GO" id="GO:0003700">
    <property type="term" value="F:DNA-binding transcription factor activity"/>
    <property type="evidence" value="ECO:0007669"/>
    <property type="project" value="InterPro"/>
</dbReference>
<dbReference type="InterPro" id="IPR011256">
    <property type="entry name" value="Reg_factor_effector_dom_sf"/>
</dbReference>
<evidence type="ECO:0000256" key="3">
    <source>
        <dbReference type="ARBA" id="ARBA00023163"/>
    </source>
</evidence>
<dbReference type="EMBL" id="FOHU01000003">
    <property type="protein sequence ID" value="SES99342.1"/>
    <property type="molecule type" value="Genomic_DNA"/>
</dbReference>
<dbReference type="InterPro" id="IPR050959">
    <property type="entry name" value="MarA-like"/>
</dbReference>
<dbReference type="GO" id="GO:0043565">
    <property type="term" value="F:sequence-specific DNA binding"/>
    <property type="evidence" value="ECO:0007669"/>
    <property type="project" value="InterPro"/>
</dbReference>
<dbReference type="SMART" id="SM00342">
    <property type="entry name" value="HTH_ARAC"/>
    <property type="match status" value="1"/>
</dbReference>
<gene>
    <name evidence="5" type="ORF">SAMN05660297_01127</name>
</gene>
<feature type="domain" description="HTH araC/xylS-type" evidence="4">
    <location>
        <begin position="9"/>
        <end position="107"/>
    </location>
</feature>
<dbReference type="Gene3D" id="3.20.80.10">
    <property type="entry name" value="Regulatory factor, effector binding domain"/>
    <property type="match status" value="1"/>
</dbReference>
<protein>
    <submittedName>
        <fullName evidence="5">AraC family transcriptional regulator</fullName>
    </submittedName>
</protein>
<sequence length="292" mass="34293">MNLYVKLINEVIDYIEDNIHKKIPLEDIAKHFCVSKYHFNRMFKTVSGRTLKQYILGRKLSEALKDLNNKDISIIEAAYSFGFEYPEVFSRAFKKQFGVPPSVCKEVKLDDGIVERVVVVEREINNYKGTLTLKGSCTYLNELQLQGIFLEVDVNKEEFKTLMQSNAERFLAATKGNTGLYQERFYTVVNCHQEDNGEYTVFYGMEGKSQEESFKKRIIPQGWYVSFIYNGDMFDIRETFIDDLYRWIMVKEIELNPNGVGMLNIFEKNYLETKEVQILVPIKNQYRQQERS</sequence>
<dbReference type="InterPro" id="IPR018060">
    <property type="entry name" value="HTH_AraC"/>
</dbReference>
<dbReference type="RefSeq" id="WP_090440569.1">
    <property type="nucleotide sequence ID" value="NZ_FOHU01000003.1"/>
</dbReference>
<dbReference type="SUPFAM" id="SSF46689">
    <property type="entry name" value="Homeodomain-like"/>
    <property type="match status" value="2"/>
</dbReference>
<dbReference type="Proteomes" id="UP000199568">
    <property type="component" value="Unassembled WGS sequence"/>
</dbReference>
<keyword evidence="2" id="KW-0238">DNA-binding</keyword>
<accession>A0A1I0AY62</accession>
<evidence type="ECO:0000259" key="4">
    <source>
        <dbReference type="PROSITE" id="PS01124"/>
    </source>
</evidence>
<organism evidence="5 6">
    <name type="scientific">Natronincola peptidivorans</name>
    <dbReference type="NCBI Taxonomy" id="426128"/>
    <lineage>
        <taxon>Bacteria</taxon>
        <taxon>Bacillati</taxon>
        <taxon>Bacillota</taxon>
        <taxon>Clostridia</taxon>
        <taxon>Peptostreptococcales</taxon>
        <taxon>Natronincolaceae</taxon>
        <taxon>Natronincola</taxon>
    </lineage>
</organism>
<dbReference type="PROSITE" id="PS00041">
    <property type="entry name" value="HTH_ARAC_FAMILY_1"/>
    <property type="match status" value="1"/>
</dbReference>
<keyword evidence="3" id="KW-0804">Transcription</keyword>
<dbReference type="InterPro" id="IPR018062">
    <property type="entry name" value="HTH_AraC-typ_CS"/>
</dbReference>
<dbReference type="Gene3D" id="1.10.10.60">
    <property type="entry name" value="Homeodomain-like"/>
    <property type="match status" value="2"/>
</dbReference>
<keyword evidence="1" id="KW-0805">Transcription regulation</keyword>
<evidence type="ECO:0000256" key="2">
    <source>
        <dbReference type="ARBA" id="ARBA00023125"/>
    </source>
</evidence>
<dbReference type="STRING" id="426128.SAMN05660297_01127"/>
<dbReference type="InterPro" id="IPR009057">
    <property type="entry name" value="Homeodomain-like_sf"/>
</dbReference>
<proteinExistence type="predicted"/>
<dbReference type="OrthoDB" id="9801721at2"/>
<evidence type="ECO:0000313" key="5">
    <source>
        <dbReference type="EMBL" id="SES99342.1"/>
    </source>
</evidence>
<dbReference type="Pfam" id="PF12833">
    <property type="entry name" value="HTH_18"/>
    <property type="match status" value="1"/>
</dbReference>
<dbReference type="PANTHER" id="PTHR47504">
    <property type="entry name" value="RIGHT ORIGIN-BINDING PROTEIN"/>
    <property type="match status" value="1"/>
</dbReference>
<dbReference type="PROSITE" id="PS01124">
    <property type="entry name" value="HTH_ARAC_FAMILY_2"/>
    <property type="match status" value="1"/>
</dbReference>
<name>A0A1I0AY62_9FIRM</name>
<dbReference type="AlphaFoldDB" id="A0A1I0AY62"/>
<evidence type="ECO:0000256" key="1">
    <source>
        <dbReference type="ARBA" id="ARBA00023015"/>
    </source>
</evidence>
<reference evidence="5 6" key="1">
    <citation type="submission" date="2016-10" db="EMBL/GenBank/DDBJ databases">
        <authorList>
            <person name="de Groot N.N."/>
        </authorList>
    </citation>
    <scope>NUCLEOTIDE SEQUENCE [LARGE SCALE GENOMIC DNA]</scope>
    <source>
        <strain evidence="5 6">DSM 18979</strain>
    </source>
</reference>
<evidence type="ECO:0000313" key="6">
    <source>
        <dbReference type="Proteomes" id="UP000199568"/>
    </source>
</evidence>